<dbReference type="AlphaFoldDB" id="A0ABD0RT34"/>
<dbReference type="InterPro" id="IPR050372">
    <property type="entry name" value="Neurexin-related_CASP"/>
</dbReference>
<gene>
    <name evidence="3" type="ORF">M9458_004894</name>
</gene>
<keyword evidence="4" id="KW-1185">Reference proteome</keyword>
<dbReference type="Proteomes" id="UP001529510">
    <property type="component" value="Unassembled WGS sequence"/>
</dbReference>
<accession>A0ABD0RT34</accession>
<dbReference type="PANTHER" id="PTHR15036">
    <property type="entry name" value="PIKACHURIN-LIKE PROTEIN"/>
    <property type="match status" value="1"/>
</dbReference>
<evidence type="ECO:0000313" key="4">
    <source>
        <dbReference type="Proteomes" id="UP001529510"/>
    </source>
</evidence>
<dbReference type="CDD" id="cd00110">
    <property type="entry name" value="LamG"/>
    <property type="match status" value="1"/>
</dbReference>
<name>A0ABD0RT34_CIRMR</name>
<proteinExistence type="predicted"/>
<evidence type="ECO:0000313" key="3">
    <source>
        <dbReference type="EMBL" id="KAL0201707.1"/>
    </source>
</evidence>
<protein>
    <recommendedName>
        <fullName evidence="2">Laminin G domain-containing protein</fullName>
    </recommendedName>
</protein>
<organism evidence="3 4">
    <name type="scientific">Cirrhinus mrigala</name>
    <name type="common">Mrigala</name>
    <dbReference type="NCBI Taxonomy" id="683832"/>
    <lineage>
        <taxon>Eukaryota</taxon>
        <taxon>Metazoa</taxon>
        <taxon>Chordata</taxon>
        <taxon>Craniata</taxon>
        <taxon>Vertebrata</taxon>
        <taxon>Euteleostomi</taxon>
        <taxon>Actinopterygii</taxon>
        <taxon>Neopterygii</taxon>
        <taxon>Teleostei</taxon>
        <taxon>Ostariophysi</taxon>
        <taxon>Cypriniformes</taxon>
        <taxon>Cyprinidae</taxon>
        <taxon>Labeoninae</taxon>
        <taxon>Labeonini</taxon>
        <taxon>Cirrhinus</taxon>
    </lineage>
</organism>
<dbReference type="Gene3D" id="2.60.120.200">
    <property type="match status" value="1"/>
</dbReference>
<dbReference type="EMBL" id="JAMKFB020000002">
    <property type="protein sequence ID" value="KAL0201707.1"/>
    <property type="molecule type" value="Genomic_DNA"/>
</dbReference>
<dbReference type="InterPro" id="IPR013320">
    <property type="entry name" value="ConA-like_dom_sf"/>
</dbReference>
<dbReference type="Pfam" id="PF02210">
    <property type="entry name" value="Laminin_G_2"/>
    <property type="match status" value="1"/>
</dbReference>
<evidence type="ECO:0000256" key="1">
    <source>
        <dbReference type="PROSITE-ProRule" id="PRU00122"/>
    </source>
</evidence>
<dbReference type="InterPro" id="IPR001791">
    <property type="entry name" value="Laminin_G"/>
</dbReference>
<sequence length="126" mass="13930">VGGYFESGTLVRYDLMSESSSSPAVKDDSSGVLSAVGNLTREELSFSFSTSHTPAVLIYISSKTQDYLAVVLRHNGTLQIRYNLGGLREPFTISLNHRNMANGQPHNVNITRQDRLIQLQVLYLSP</sequence>
<reference evidence="3 4" key="1">
    <citation type="submission" date="2024-05" db="EMBL/GenBank/DDBJ databases">
        <title>Genome sequencing and assembly of Indian major carp, Cirrhinus mrigala (Hamilton, 1822).</title>
        <authorList>
            <person name="Mohindra V."/>
            <person name="Chowdhury L.M."/>
            <person name="Lal K."/>
            <person name="Jena J.K."/>
        </authorList>
    </citation>
    <scope>NUCLEOTIDE SEQUENCE [LARGE SCALE GENOMIC DNA]</scope>
    <source>
        <strain evidence="3">CM1030</strain>
        <tissue evidence="3">Blood</tissue>
    </source>
</reference>
<feature type="non-terminal residue" evidence="3">
    <location>
        <position position="1"/>
    </location>
</feature>
<comment type="caution">
    <text evidence="3">The sequence shown here is derived from an EMBL/GenBank/DDBJ whole genome shotgun (WGS) entry which is preliminary data.</text>
</comment>
<comment type="caution">
    <text evidence="1">Lacks conserved residue(s) required for the propagation of feature annotation.</text>
</comment>
<feature type="domain" description="Laminin G" evidence="2">
    <location>
        <begin position="1"/>
        <end position="126"/>
    </location>
</feature>
<dbReference type="PROSITE" id="PS50025">
    <property type="entry name" value="LAM_G_DOMAIN"/>
    <property type="match status" value="1"/>
</dbReference>
<evidence type="ECO:0000259" key="2">
    <source>
        <dbReference type="PROSITE" id="PS50025"/>
    </source>
</evidence>
<dbReference type="PANTHER" id="PTHR15036:SF33">
    <property type="entry name" value="CONTACTIN-ASSOCIATED PROTEIN-LIKE 2"/>
    <property type="match status" value="1"/>
</dbReference>
<dbReference type="SUPFAM" id="SSF49899">
    <property type="entry name" value="Concanavalin A-like lectins/glucanases"/>
    <property type="match status" value="1"/>
</dbReference>